<gene>
    <name evidence="3" type="ORF">B4V02_18920</name>
</gene>
<comment type="similarity">
    <text evidence="1">Belongs to the AHA1 family.</text>
</comment>
<feature type="domain" description="Activator of Hsp90 ATPase homologue 1/2-like C-terminal" evidence="2">
    <location>
        <begin position="25"/>
        <end position="144"/>
    </location>
</feature>
<sequence length="150" mass="17295">MTLPVSLPDISQRPHHLTVERKMEASPVVLYQAWTKQFDQWFAAPGTVIMEARVNTAFFFETHFEGKRHPHYGRFLRLEPDRLIELTWVTGEGGTKGYETVLTVELKLNGNGTQLRLTHAGFPDTNSRDQHEQAWPMVLDQLDKKMMTNS</sequence>
<organism evidence="3 4">
    <name type="scientific">Paenibacillus kribbensis</name>
    <dbReference type="NCBI Taxonomy" id="172713"/>
    <lineage>
        <taxon>Bacteria</taxon>
        <taxon>Bacillati</taxon>
        <taxon>Bacillota</taxon>
        <taxon>Bacilli</taxon>
        <taxon>Bacillales</taxon>
        <taxon>Paenibacillaceae</taxon>
        <taxon>Paenibacillus</taxon>
    </lineage>
</organism>
<proteinExistence type="inferred from homology"/>
<evidence type="ECO:0000313" key="3">
    <source>
        <dbReference type="EMBL" id="ASR48615.1"/>
    </source>
</evidence>
<keyword evidence="4" id="KW-1185">Reference proteome</keyword>
<dbReference type="RefSeq" id="WP_068498739.1">
    <property type="nucleotide sequence ID" value="NZ_CP020028.1"/>
</dbReference>
<protein>
    <submittedName>
        <fullName evidence="3">ATPase</fullName>
    </submittedName>
</protein>
<dbReference type="OrthoDB" id="9803476at2"/>
<dbReference type="KEGG" id="pkb:B4V02_18920"/>
<accession>A0A222WRI6</accession>
<dbReference type="Pfam" id="PF08327">
    <property type="entry name" value="AHSA1"/>
    <property type="match status" value="1"/>
</dbReference>
<evidence type="ECO:0000256" key="1">
    <source>
        <dbReference type="ARBA" id="ARBA00006817"/>
    </source>
</evidence>
<dbReference type="InterPro" id="IPR023393">
    <property type="entry name" value="START-like_dom_sf"/>
</dbReference>
<evidence type="ECO:0000259" key="2">
    <source>
        <dbReference type="Pfam" id="PF08327"/>
    </source>
</evidence>
<evidence type="ECO:0000313" key="4">
    <source>
        <dbReference type="Proteomes" id="UP000214666"/>
    </source>
</evidence>
<dbReference type="STRING" id="172713.GCA_001705305_03642"/>
<name>A0A222WRI6_9BACL</name>
<dbReference type="AlphaFoldDB" id="A0A222WRI6"/>
<dbReference type="Proteomes" id="UP000214666">
    <property type="component" value="Chromosome"/>
</dbReference>
<reference evidence="3 4" key="1">
    <citation type="submission" date="2017-03" db="EMBL/GenBank/DDBJ databases">
        <title>Complete genome sequence of Paenibacillus Kribbensis producing bioflocculants.</title>
        <authorList>
            <person name="Lee H.-G."/>
            <person name="Oh H.-M."/>
        </authorList>
    </citation>
    <scope>NUCLEOTIDE SEQUENCE [LARGE SCALE GENOMIC DNA]</scope>
    <source>
        <strain evidence="3 4">AM49</strain>
    </source>
</reference>
<dbReference type="CDD" id="cd07814">
    <property type="entry name" value="SRPBCC_CalC_Aha1-like"/>
    <property type="match status" value="1"/>
</dbReference>
<dbReference type="EMBL" id="CP020028">
    <property type="protein sequence ID" value="ASR48615.1"/>
    <property type="molecule type" value="Genomic_DNA"/>
</dbReference>
<dbReference type="InterPro" id="IPR013538">
    <property type="entry name" value="ASHA1/2-like_C"/>
</dbReference>
<dbReference type="SUPFAM" id="SSF55961">
    <property type="entry name" value="Bet v1-like"/>
    <property type="match status" value="1"/>
</dbReference>
<dbReference type="Gene3D" id="3.30.530.20">
    <property type="match status" value="1"/>
</dbReference>